<dbReference type="Proteomes" id="UP000266723">
    <property type="component" value="Unassembled WGS sequence"/>
</dbReference>
<dbReference type="InterPro" id="IPR026960">
    <property type="entry name" value="RVT-Znf"/>
</dbReference>
<dbReference type="EMBL" id="QGKV02000832">
    <property type="protein sequence ID" value="KAF3543801.1"/>
    <property type="molecule type" value="Genomic_DNA"/>
</dbReference>
<gene>
    <name evidence="2" type="ORF">DY000_02003720</name>
</gene>
<name>A0ABQ7BVC8_BRACR</name>
<evidence type="ECO:0000313" key="3">
    <source>
        <dbReference type="Proteomes" id="UP000266723"/>
    </source>
</evidence>
<organism evidence="2 3">
    <name type="scientific">Brassica cretica</name>
    <name type="common">Mustard</name>
    <dbReference type="NCBI Taxonomy" id="69181"/>
    <lineage>
        <taxon>Eukaryota</taxon>
        <taxon>Viridiplantae</taxon>
        <taxon>Streptophyta</taxon>
        <taxon>Embryophyta</taxon>
        <taxon>Tracheophyta</taxon>
        <taxon>Spermatophyta</taxon>
        <taxon>Magnoliopsida</taxon>
        <taxon>eudicotyledons</taxon>
        <taxon>Gunneridae</taxon>
        <taxon>Pentapetalae</taxon>
        <taxon>rosids</taxon>
        <taxon>malvids</taxon>
        <taxon>Brassicales</taxon>
        <taxon>Brassicaceae</taxon>
        <taxon>Brassiceae</taxon>
        <taxon>Brassica</taxon>
    </lineage>
</organism>
<reference evidence="2 3" key="1">
    <citation type="journal article" date="2020" name="BMC Genomics">
        <title>Intraspecific diversification of the crop wild relative Brassica cretica Lam. using demographic model selection.</title>
        <authorList>
            <person name="Kioukis A."/>
            <person name="Michalopoulou V.A."/>
            <person name="Briers L."/>
            <person name="Pirintsos S."/>
            <person name="Studholme D.J."/>
            <person name="Pavlidis P."/>
            <person name="Sarris P.F."/>
        </authorList>
    </citation>
    <scope>NUCLEOTIDE SEQUENCE [LARGE SCALE GENOMIC DNA]</scope>
    <source>
        <strain evidence="3">cv. PFS-1207/04</strain>
    </source>
</reference>
<dbReference type="Pfam" id="PF13966">
    <property type="entry name" value="zf-RVT"/>
    <property type="match status" value="1"/>
</dbReference>
<keyword evidence="3" id="KW-1185">Reference proteome</keyword>
<feature type="domain" description="Reverse transcriptase zinc-binding" evidence="1">
    <location>
        <begin position="2"/>
        <end position="39"/>
    </location>
</feature>
<accession>A0ABQ7BVC8</accession>
<sequence>MADNILSRGMKIDSRCQICGLEGESSNHVLFSCTWARQLMSDRSVSSQFTQSIPWLLWLLWKNRNDFLFEGRMSTTSNLMEKSQKEASDWLQVQMIEVLLHSRKSSCGYLNAMDAKLCFWTWAVESMSNLKIRRVILVGQEEDIIGMIKRPIAWPSFKFHSSTLSDMLTNISQWRMVVEEKRCNKGAFLIARSVTMEDR</sequence>
<proteinExistence type="predicted"/>
<evidence type="ECO:0000313" key="2">
    <source>
        <dbReference type="EMBL" id="KAF3543801.1"/>
    </source>
</evidence>
<comment type="caution">
    <text evidence="2">The sequence shown here is derived from an EMBL/GenBank/DDBJ whole genome shotgun (WGS) entry which is preliminary data.</text>
</comment>
<evidence type="ECO:0000259" key="1">
    <source>
        <dbReference type="Pfam" id="PF13966"/>
    </source>
</evidence>
<protein>
    <recommendedName>
        <fullName evidence="1">Reverse transcriptase zinc-binding domain-containing protein</fullName>
    </recommendedName>
</protein>